<keyword evidence="1" id="KW-0472">Membrane</keyword>
<dbReference type="KEGG" id="hir:HETIRDRAFT_328212"/>
<dbReference type="EMBL" id="KI925464">
    <property type="protein sequence ID" value="ETW76285.1"/>
    <property type="molecule type" value="Genomic_DNA"/>
</dbReference>
<dbReference type="PANTHER" id="PTHR40465:SF1">
    <property type="entry name" value="DUF6534 DOMAIN-CONTAINING PROTEIN"/>
    <property type="match status" value="1"/>
</dbReference>
<keyword evidence="1" id="KW-0812">Transmembrane</keyword>
<dbReference type="RefSeq" id="XP_009551213.1">
    <property type="nucleotide sequence ID" value="XM_009552918.1"/>
</dbReference>
<evidence type="ECO:0000256" key="1">
    <source>
        <dbReference type="SAM" id="Phobius"/>
    </source>
</evidence>
<proteinExistence type="predicted"/>
<accession>W4JT79</accession>
<evidence type="ECO:0000313" key="2">
    <source>
        <dbReference type="EMBL" id="ETW76285.1"/>
    </source>
</evidence>
<reference evidence="2 3" key="1">
    <citation type="journal article" date="2012" name="New Phytol.">
        <title>Insight into trade-off between wood decay and parasitism from the genome of a fungal forest pathogen.</title>
        <authorList>
            <person name="Olson A."/>
            <person name="Aerts A."/>
            <person name="Asiegbu F."/>
            <person name="Belbahri L."/>
            <person name="Bouzid O."/>
            <person name="Broberg A."/>
            <person name="Canback B."/>
            <person name="Coutinho P.M."/>
            <person name="Cullen D."/>
            <person name="Dalman K."/>
            <person name="Deflorio G."/>
            <person name="van Diepen L.T."/>
            <person name="Dunand C."/>
            <person name="Duplessis S."/>
            <person name="Durling M."/>
            <person name="Gonthier P."/>
            <person name="Grimwood J."/>
            <person name="Fossdal C.G."/>
            <person name="Hansson D."/>
            <person name="Henrissat B."/>
            <person name="Hietala A."/>
            <person name="Himmelstrand K."/>
            <person name="Hoffmeister D."/>
            <person name="Hogberg N."/>
            <person name="James T.Y."/>
            <person name="Karlsson M."/>
            <person name="Kohler A."/>
            <person name="Kues U."/>
            <person name="Lee Y.H."/>
            <person name="Lin Y.C."/>
            <person name="Lind M."/>
            <person name="Lindquist E."/>
            <person name="Lombard V."/>
            <person name="Lucas S."/>
            <person name="Lunden K."/>
            <person name="Morin E."/>
            <person name="Murat C."/>
            <person name="Park J."/>
            <person name="Raffaello T."/>
            <person name="Rouze P."/>
            <person name="Salamov A."/>
            <person name="Schmutz J."/>
            <person name="Solheim H."/>
            <person name="Stahlberg J."/>
            <person name="Velez H."/>
            <person name="de Vries R.P."/>
            <person name="Wiebenga A."/>
            <person name="Woodward S."/>
            <person name="Yakovlev I."/>
            <person name="Garbelotto M."/>
            <person name="Martin F."/>
            <person name="Grigoriev I.V."/>
            <person name="Stenlid J."/>
        </authorList>
    </citation>
    <scope>NUCLEOTIDE SEQUENCE [LARGE SCALE GENOMIC DNA]</scope>
    <source>
        <strain evidence="2 3">TC 32-1</strain>
    </source>
</reference>
<dbReference type="GeneID" id="20671401"/>
<dbReference type="InParanoid" id="W4JT79"/>
<dbReference type="HOGENOM" id="CLU_046025_16_2_1"/>
<organism evidence="2 3">
    <name type="scientific">Heterobasidion irregulare (strain TC 32-1)</name>
    <dbReference type="NCBI Taxonomy" id="747525"/>
    <lineage>
        <taxon>Eukaryota</taxon>
        <taxon>Fungi</taxon>
        <taxon>Dikarya</taxon>
        <taxon>Basidiomycota</taxon>
        <taxon>Agaricomycotina</taxon>
        <taxon>Agaricomycetes</taxon>
        <taxon>Russulales</taxon>
        <taxon>Bondarzewiaceae</taxon>
        <taxon>Heterobasidion</taxon>
        <taxon>Heterobasidion annosum species complex</taxon>
    </lineage>
</organism>
<dbReference type="AlphaFoldDB" id="W4JT79"/>
<gene>
    <name evidence="2" type="ORF">HETIRDRAFT_328212</name>
</gene>
<feature type="non-terminal residue" evidence="2">
    <location>
        <position position="1"/>
    </location>
</feature>
<evidence type="ECO:0000313" key="3">
    <source>
        <dbReference type="Proteomes" id="UP000030671"/>
    </source>
</evidence>
<feature type="transmembrane region" description="Helical" evidence="1">
    <location>
        <begin position="104"/>
        <end position="129"/>
    </location>
</feature>
<name>W4JT79_HETIT</name>
<dbReference type="PANTHER" id="PTHR40465">
    <property type="entry name" value="CHROMOSOME 1, WHOLE GENOME SHOTGUN SEQUENCE"/>
    <property type="match status" value="1"/>
</dbReference>
<feature type="transmembrane region" description="Helical" evidence="1">
    <location>
        <begin position="78"/>
        <end position="97"/>
    </location>
</feature>
<keyword evidence="3" id="KW-1185">Reference proteome</keyword>
<feature type="transmembrane region" description="Helical" evidence="1">
    <location>
        <begin position="6"/>
        <end position="22"/>
    </location>
</feature>
<protein>
    <submittedName>
        <fullName evidence="2">Uncharacterized protein</fullName>
    </submittedName>
</protein>
<sequence>LGICFNWGLFGILCVQIYLYFINYPKDRWRNKCLVYGLFVFETAQTALLTRDSFAILGSGWGDLSRLDYLGEMWLSGPFMNGMISATVQSVFAWRIYLLGKSKLLSVFVVAVSAIFLTLSLICRIHSIYF</sequence>
<dbReference type="Proteomes" id="UP000030671">
    <property type="component" value="Unassembled WGS sequence"/>
</dbReference>
<dbReference type="OrthoDB" id="3223377at2759"/>
<keyword evidence="1" id="KW-1133">Transmembrane helix</keyword>
<feature type="transmembrane region" description="Helical" evidence="1">
    <location>
        <begin position="34"/>
        <end position="58"/>
    </location>
</feature>